<dbReference type="EMBL" id="JACYFT010000001">
    <property type="protein sequence ID" value="MBD8050297.1"/>
    <property type="molecule type" value="Genomic_DNA"/>
</dbReference>
<dbReference type="PANTHER" id="PTHR47894:SF4">
    <property type="entry name" value="HTH-TYPE TRANSCRIPTIONAL REGULATOR GADX"/>
    <property type="match status" value="1"/>
</dbReference>
<dbReference type="PROSITE" id="PS01124">
    <property type="entry name" value="HTH_ARAC_FAMILY_2"/>
    <property type="match status" value="1"/>
</dbReference>
<evidence type="ECO:0000313" key="6">
    <source>
        <dbReference type="Proteomes" id="UP000647424"/>
    </source>
</evidence>
<dbReference type="PANTHER" id="PTHR47894">
    <property type="entry name" value="HTH-TYPE TRANSCRIPTIONAL REGULATOR GADX"/>
    <property type="match status" value="1"/>
</dbReference>
<dbReference type="InterPro" id="IPR018060">
    <property type="entry name" value="HTH_AraC"/>
</dbReference>
<evidence type="ECO:0000256" key="2">
    <source>
        <dbReference type="ARBA" id="ARBA00023125"/>
    </source>
</evidence>
<dbReference type="GO" id="GO:0005829">
    <property type="term" value="C:cytosol"/>
    <property type="evidence" value="ECO:0007669"/>
    <property type="project" value="TreeGrafter"/>
</dbReference>
<dbReference type="SMART" id="SM00342">
    <property type="entry name" value="HTH_ARAC"/>
    <property type="match status" value="1"/>
</dbReference>
<evidence type="ECO:0000256" key="1">
    <source>
        <dbReference type="ARBA" id="ARBA00023015"/>
    </source>
</evidence>
<protein>
    <submittedName>
        <fullName evidence="5">AraC family transcriptional regulator</fullName>
    </submittedName>
</protein>
<feature type="domain" description="HTH araC/xylS-type" evidence="4">
    <location>
        <begin position="236"/>
        <end position="334"/>
    </location>
</feature>
<sequence>MSTRHTLQLRAAVLSHYDEVAKRLGLNPPVMLRKVGLTPRMLASPTQLIPLESALRILDISARESGCDTFGLRMAEARLLSDFGPISLLLTHQSSMRMALQVIAQYRHLLNESLGMHIEDVGKTTLIREEIISDYAGSTQQSTDMAIGVLMLIFRAILGEHWRPQAVHFTHPANNDLQVHRRLFGCALHFNSDFNGVVCLKTDMDRPNARADATMASYAQSFIEAMPQRGQSSLVHDVRRSVYLLLPMGRASVDQIASGLGMNVRTLQRRLDEEAVSFSEVLNDVRSELAQRYITHTPHSMGRVAEQLGYSNLSSFTRWFSAQFGCAPSQMRERALAQTRSV</sequence>
<keyword evidence="3" id="KW-0804">Transcription</keyword>
<dbReference type="Gene3D" id="1.10.10.60">
    <property type="entry name" value="Homeodomain-like"/>
    <property type="match status" value="1"/>
</dbReference>
<keyword evidence="6" id="KW-1185">Reference proteome</keyword>
<dbReference type="Pfam" id="PF12833">
    <property type="entry name" value="HTH_18"/>
    <property type="match status" value="1"/>
</dbReference>
<keyword evidence="1" id="KW-0805">Transcription regulation</keyword>
<reference evidence="5" key="1">
    <citation type="submission" date="2020-09" db="EMBL/GenBank/DDBJ databases">
        <title>Genome seq and assembly of Limnohabitants sp.</title>
        <authorList>
            <person name="Chhetri G."/>
        </authorList>
    </citation>
    <scope>NUCLEOTIDE SEQUENCE</scope>
    <source>
        <strain evidence="5">JUR4</strain>
    </source>
</reference>
<keyword evidence="2" id="KW-0238">DNA-binding</keyword>
<dbReference type="Pfam" id="PF12625">
    <property type="entry name" value="Arabinose_bd"/>
    <property type="match status" value="1"/>
</dbReference>
<dbReference type="GO" id="GO:0003700">
    <property type="term" value="F:DNA-binding transcription factor activity"/>
    <property type="evidence" value="ECO:0007669"/>
    <property type="project" value="InterPro"/>
</dbReference>
<dbReference type="InterPro" id="IPR032687">
    <property type="entry name" value="AraC-type_N"/>
</dbReference>
<organism evidence="5 6">
    <name type="scientific">Limnohabitans radicicola</name>
    <dbReference type="NCBI Taxonomy" id="2771427"/>
    <lineage>
        <taxon>Bacteria</taxon>
        <taxon>Pseudomonadati</taxon>
        <taxon>Pseudomonadota</taxon>
        <taxon>Betaproteobacteria</taxon>
        <taxon>Burkholderiales</taxon>
        <taxon>Comamonadaceae</taxon>
        <taxon>Limnohabitans</taxon>
    </lineage>
</organism>
<accession>A0A927FGT2</accession>
<proteinExistence type="predicted"/>
<gene>
    <name evidence="5" type="ORF">IC609_07055</name>
</gene>
<dbReference type="Proteomes" id="UP000647424">
    <property type="component" value="Unassembled WGS sequence"/>
</dbReference>
<dbReference type="GO" id="GO:0000976">
    <property type="term" value="F:transcription cis-regulatory region binding"/>
    <property type="evidence" value="ECO:0007669"/>
    <property type="project" value="TreeGrafter"/>
</dbReference>
<comment type="caution">
    <text evidence="5">The sequence shown here is derived from an EMBL/GenBank/DDBJ whole genome shotgun (WGS) entry which is preliminary data.</text>
</comment>
<dbReference type="RefSeq" id="WP_191818696.1">
    <property type="nucleotide sequence ID" value="NZ_JACYFT010000001.1"/>
</dbReference>
<evidence type="ECO:0000256" key="3">
    <source>
        <dbReference type="ARBA" id="ARBA00023163"/>
    </source>
</evidence>
<name>A0A927FGT2_9BURK</name>
<dbReference type="InterPro" id="IPR009057">
    <property type="entry name" value="Homeodomain-like_sf"/>
</dbReference>
<evidence type="ECO:0000259" key="4">
    <source>
        <dbReference type="PROSITE" id="PS01124"/>
    </source>
</evidence>
<evidence type="ECO:0000313" key="5">
    <source>
        <dbReference type="EMBL" id="MBD8050297.1"/>
    </source>
</evidence>
<dbReference type="SUPFAM" id="SSF46689">
    <property type="entry name" value="Homeodomain-like"/>
    <property type="match status" value="1"/>
</dbReference>
<dbReference type="AlphaFoldDB" id="A0A927FGT2"/>